<dbReference type="NCBIfam" id="TIGR01031">
    <property type="entry name" value="rpmF_bact"/>
    <property type="match status" value="1"/>
</dbReference>
<evidence type="ECO:0000313" key="7">
    <source>
        <dbReference type="Proteomes" id="UP001139179"/>
    </source>
</evidence>
<dbReference type="GO" id="GO:0003735">
    <property type="term" value="F:structural constituent of ribosome"/>
    <property type="evidence" value="ECO:0007669"/>
    <property type="project" value="InterPro"/>
</dbReference>
<keyword evidence="2 5" id="KW-0689">Ribosomal protein</keyword>
<dbReference type="AlphaFoldDB" id="A0A9X2DMN1"/>
<dbReference type="PANTHER" id="PTHR35534">
    <property type="entry name" value="50S RIBOSOMAL PROTEIN L32"/>
    <property type="match status" value="1"/>
</dbReference>
<dbReference type="InterPro" id="IPR011332">
    <property type="entry name" value="Ribosomal_zn-bd"/>
</dbReference>
<dbReference type="PANTHER" id="PTHR35534:SF2">
    <property type="entry name" value="LARGE RIBOSOMAL SUBUNIT PROTEIN BL32"/>
    <property type="match status" value="1"/>
</dbReference>
<name>A0A9X2DMN1_9BACI</name>
<dbReference type="GO" id="GO:0006412">
    <property type="term" value="P:translation"/>
    <property type="evidence" value="ECO:0007669"/>
    <property type="project" value="UniProtKB-UniRule"/>
</dbReference>
<comment type="similarity">
    <text evidence="1 5">Belongs to the bacterial ribosomal protein bL32 family.</text>
</comment>
<dbReference type="EMBL" id="JAMBOL010000002">
    <property type="protein sequence ID" value="MCM3713088.1"/>
    <property type="molecule type" value="Genomic_DNA"/>
</dbReference>
<reference evidence="6" key="1">
    <citation type="submission" date="2022-05" db="EMBL/GenBank/DDBJ databases">
        <title>Comparative Genomics of Spacecraft Associated Microbes.</title>
        <authorList>
            <person name="Tran M.T."/>
            <person name="Wright A."/>
            <person name="Seuylemezian A."/>
            <person name="Eisen J."/>
            <person name="Coil D."/>
        </authorList>
    </citation>
    <scope>NUCLEOTIDE SEQUENCE</scope>
    <source>
        <strain evidence="6">214.1.1</strain>
    </source>
</reference>
<proteinExistence type="inferred from homology"/>
<comment type="caution">
    <text evidence="6">The sequence shown here is derived from an EMBL/GenBank/DDBJ whole genome shotgun (WGS) entry which is preliminary data.</text>
</comment>
<dbReference type="GO" id="GO:0015934">
    <property type="term" value="C:large ribosomal subunit"/>
    <property type="evidence" value="ECO:0007669"/>
    <property type="project" value="InterPro"/>
</dbReference>
<accession>A0A9X2DMN1</accession>
<dbReference type="Pfam" id="PF01783">
    <property type="entry name" value="Ribosomal_L32p"/>
    <property type="match status" value="1"/>
</dbReference>
<dbReference type="InterPro" id="IPR002677">
    <property type="entry name" value="Ribosomal_bL32"/>
</dbReference>
<evidence type="ECO:0000256" key="1">
    <source>
        <dbReference type="ARBA" id="ARBA00008560"/>
    </source>
</evidence>
<keyword evidence="3 5" id="KW-0687">Ribonucleoprotein</keyword>
<evidence type="ECO:0000313" key="6">
    <source>
        <dbReference type="EMBL" id="MCM3713088.1"/>
    </source>
</evidence>
<sequence length="57" mass="6538">MAVPFRRTSKTRKNKRRTHYKLAVPGMTKCPECGELKLAHRVCKECGSYKGQEVISK</sequence>
<evidence type="ECO:0000256" key="5">
    <source>
        <dbReference type="HAMAP-Rule" id="MF_00340"/>
    </source>
</evidence>
<dbReference type="HAMAP" id="MF_00340">
    <property type="entry name" value="Ribosomal_bL32"/>
    <property type="match status" value="1"/>
</dbReference>
<evidence type="ECO:0000256" key="2">
    <source>
        <dbReference type="ARBA" id="ARBA00022980"/>
    </source>
</evidence>
<dbReference type="Proteomes" id="UP001139179">
    <property type="component" value="Unassembled WGS sequence"/>
</dbReference>
<dbReference type="RefSeq" id="WP_251222228.1">
    <property type="nucleotide sequence ID" value="NZ_JAMBOL010000002.1"/>
</dbReference>
<gene>
    <name evidence="5 6" type="primary">rpmF</name>
    <name evidence="6" type="ORF">M3202_03260</name>
</gene>
<dbReference type="InterPro" id="IPR044957">
    <property type="entry name" value="Ribosomal_bL32_bact"/>
</dbReference>
<evidence type="ECO:0000256" key="4">
    <source>
        <dbReference type="ARBA" id="ARBA00035178"/>
    </source>
</evidence>
<protein>
    <recommendedName>
        <fullName evidence="4 5">Large ribosomal subunit protein bL32</fullName>
    </recommendedName>
</protein>
<evidence type="ECO:0000256" key="3">
    <source>
        <dbReference type="ARBA" id="ARBA00023274"/>
    </source>
</evidence>
<keyword evidence="7" id="KW-1185">Reference proteome</keyword>
<organism evidence="6 7">
    <name type="scientific">Halalkalibacter oceani</name>
    <dbReference type="NCBI Taxonomy" id="1653776"/>
    <lineage>
        <taxon>Bacteria</taxon>
        <taxon>Bacillati</taxon>
        <taxon>Bacillota</taxon>
        <taxon>Bacilli</taxon>
        <taxon>Bacillales</taxon>
        <taxon>Bacillaceae</taxon>
        <taxon>Halalkalibacter</taxon>
    </lineage>
</organism>
<dbReference type="SUPFAM" id="SSF57829">
    <property type="entry name" value="Zn-binding ribosomal proteins"/>
    <property type="match status" value="1"/>
</dbReference>